<protein>
    <submittedName>
        <fullName evidence="5">Uncharacterized protein LOC108697552 isoform X1</fullName>
    </submittedName>
</protein>
<dbReference type="OMA" id="CNISEDP"/>
<keyword evidence="2" id="KW-1133">Transmembrane helix</keyword>
<dbReference type="PaxDb" id="8355-A0A1L8HSZ0"/>
<dbReference type="OrthoDB" id="10458857at2759"/>
<feature type="region of interest" description="Disordered" evidence="1">
    <location>
        <begin position="239"/>
        <end position="271"/>
    </location>
</feature>
<gene>
    <name evidence="5" type="primary">LOC108697552</name>
</gene>
<dbReference type="Proteomes" id="UP000186698">
    <property type="component" value="Chromosome 1L"/>
</dbReference>
<keyword evidence="3" id="KW-0732">Signal</keyword>
<keyword evidence="2" id="KW-0812">Transmembrane</keyword>
<sequence length="394" mass="44593">MALRSCWLFGILLLYLRSVKGEEKDIFMNGTINRNITLPSAPFESMGEWFFYGQVKDLKTENKKSLFYTDNKFPDKLHNATNTRVRPGANGSLVIKYLCKEDEGLYLFEYDDSKRYIHLSLFDEEQKNITGNSTDLGISPITTSSAAGNQYKWKIWIMIAVCCAGCCLVFAGLFWLKKRRNLKKAENKEQEEREQNKRNLDIETGNNNGPAGKKDIATLDACKMETDLIKNINIIKRDDRDDKDEEDMAEVPLLEGQNQKDPDLKDSTTEAEDTELNIDQESLALGCSDTDQTNVDPMIYDNREYSPDINNGDKDDINHSPNITDNCNISEDPGILDTTGENQTKHIICNGEGTKINAIKFNIKEETIELMASYPAENEGNSGINIPNRNLSSF</sequence>
<evidence type="ECO:0000256" key="1">
    <source>
        <dbReference type="SAM" id="MobiDB-lite"/>
    </source>
</evidence>
<keyword evidence="2" id="KW-0472">Membrane</keyword>
<evidence type="ECO:0000256" key="2">
    <source>
        <dbReference type="SAM" id="Phobius"/>
    </source>
</evidence>
<reference evidence="5" key="1">
    <citation type="submission" date="2025-08" db="UniProtKB">
        <authorList>
            <consortium name="RefSeq"/>
        </authorList>
    </citation>
    <scope>IDENTIFICATION</scope>
    <source>
        <strain evidence="5">J_2021</strain>
        <tissue evidence="5">Erythrocytes</tissue>
    </source>
</reference>
<accession>A0A1L8HSZ0</accession>
<feature type="chain" id="PRO_5043657812" evidence="3">
    <location>
        <begin position="22"/>
        <end position="394"/>
    </location>
</feature>
<feature type="transmembrane region" description="Helical" evidence="2">
    <location>
        <begin position="155"/>
        <end position="176"/>
    </location>
</feature>
<feature type="signal peptide" evidence="3">
    <location>
        <begin position="1"/>
        <end position="21"/>
    </location>
</feature>
<name>A0A1L8HSZ0_XENLA</name>
<keyword evidence="4" id="KW-1185">Reference proteome</keyword>
<feature type="compositionally biased region" description="Basic and acidic residues" evidence="1">
    <location>
        <begin position="185"/>
        <end position="201"/>
    </location>
</feature>
<evidence type="ECO:0000256" key="3">
    <source>
        <dbReference type="SAM" id="SignalP"/>
    </source>
</evidence>
<dbReference type="Bgee" id="108697552">
    <property type="expression patterns" value="Expressed in zone of skin and 11 other cell types or tissues"/>
</dbReference>
<evidence type="ECO:0000313" key="4">
    <source>
        <dbReference type="Proteomes" id="UP000186698"/>
    </source>
</evidence>
<feature type="compositionally biased region" description="Basic and acidic residues" evidence="1">
    <location>
        <begin position="258"/>
        <end position="268"/>
    </location>
</feature>
<evidence type="ECO:0000313" key="5">
    <source>
        <dbReference type="RefSeq" id="XP_018083183.1"/>
    </source>
</evidence>
<dbReference type="RefSeq" id="XP_018083183.1">
    <property type="nucleotide sequence ID" value="XM_018227694.2"/>
</dbReference>
<dbReference type="KEGG" id="xla:108697552"/>
<dbReference type="AlphaFoldDB" id="A0A1L8HSZ0"/>
<organism evidence="4 5">
    <name type="scientific">Xenopus laevis</name>
    <name type="common">African clawed frog</name>
    <dbReference type="NCBI Taxonomy" id="8355"/>
    <lineage>
        <taxon>Eukaryota</taxon>
        <taxon>Metazoa</taxon>
        <taxon>Chordata</taxon>
        <taxon>Craniata</taxon>
        <taxon>Vertebrata</taxon>
        <taxon>Euteleostomi</taxon>
        <taxon>Amphibia</taxon>
        <taxon>Batrachia</taxon>
        <taxon>Anura</taxon>
        <taxon>Pipoidea</taxon>
        <taxon>Pipidae</taxon>
        <taxon>Xenopodinae</taxon>
        <taxon>Xenopus</taxon>
        <taxon>Xenopus</taxon>
    </lineage>
</organism>
<feature type="region of interest" description="Disordered" evidence="1">
    <location>
        <begin position="185"/>
        <end position="214"/>
    </location>
</feature>
<dbReference type="GeneID" id="108697552"/>
<proteinExistence type="predicted"/>